<evidence type="ECO:0000256" key="2">
    <source>
        <dbReference type="SAM" id="Phobius"/>
    </source>
</evidence>
<dbReference type="OrthoDB" id="2148696at2759"/>
<reference evidence="3 4" key="1">
    <citation type="submission" date="2016-08" db="EMBL/GenBank/DDBJ databases">
        <title>Genomes of anaerobic fungi encode conserved fungal cellulosomes for biomass hydrolysis.</title>
        <authorList>
            <consortium name="DOE Joint Genome Institute"/>
            <person name="Haitjema C.H."/>
            <person name="Gilmore S.P."/>
            <person name="Henske J.K."/>
            <person name="Solomon K.V."/>
            <person name="De Groot R."/>
            <person name="Kuo A."/>
            <person name="Mondo S.J."/>
            <person name="Salamov A.A."/>
            <person name="Labutti K."/>
            <person name="Zhao Z."/>
            <person name="Chiniquy J."/>
            <person name="Barry K."/>
            <person name="Brewer H.M."/>
            <person name="Purvine S.O."/>
            <person name="Wright A.T."/>
            <person name="Boxma B."/>
            <person name="Van Alen T."/>
            <person name="Hackstein J.H."/>
            <person name="Baker S.E."/>
            <person name="Grigoriev I.V."/>
            <person name="O'Malley M.A."/>
        </authorList>
    </citation>
    <scope>NUCLEOTIDE SEQUENCE [LARGE SCALE GENOMIC DNA]</scope>
    <source>
        <strain evidence="4">finn</strain>
    </source>
</reference>
<feature type="compositionally biased region" description="Basic and acidic residues" evidence="1">
    <location>
        <begin position="333"/>
        <end position="354"/>
    </location>
</feature>
<keyword evidence="2" id="KW-0472">Membrane</keyword>
<evidence type="ECO:0000256" key="1">
    <source>
        <dbReference type="SAM" id="MobiDB-lite"/>
    </source>
</evidence>
<name>A0A1Y1V0V8_9FUNG</name>
<protein>
    <submittedName>
        <fullName evidence="3">Uncharacterized protein</fullName>
    </submittedName>
</protein>
<dbReference type="AlphaFoldDB" id="A0A1Y1V0V8"/>
<keyword evidence="2" id="KW-0812">Transmembrane</keyword>
<keyword evidence="4" id="KW-1185">Reference proteome</keyword>
<dbReference type="Proteomes" id="UP000193719">
    <property type="component" value="Unassembled WGS sequence"/>
</dbReference>
<feature type="region of interest" description="Disordered" evidence="1">
    <location>
        <begin position="296"/>
        <end position="364"/>
    </location>
</feature>
<dbReference type="EMBL" id="MCFH01000049">
    <property type="protein sequence ID" value="ORX43969.1"/>
    <property type="molecule type" value="Genomic_DNA"/>
</dbReference>
<proteinExistence type="predicted"/>
<evidence type="ECO:0000313" key="4">
    <source>
        <dbReference type="Proteomes" id="UP000193719"/>
    </source>
</evidence>
<feature type="compositionally biased region" description="Low complexity" evidence="1">
    <location>
        <begin position="313"/>
        <end position="323"/>
    </location>
</feature>
<gene>
    <name evidence="3" type="ORF">BCR36DRAFT_132744</name>
</gene>
<reference evidence="3 4" key="2">
    <citation type="submission" date="2016-08" db="EMBL/GenBank/DDBJ databases">
        <title>Pervasive Adenine N6-methylation of Active Genes in Fungi.</title>
        <authorList>
            <consortium name="DOE Joint Genome Institute"/>
            <person name="Mondo S.J."/>
            <person name="Dannebaum R.O."/>
            <person name="Kuo R.C."/>
            <person name="Labutti K."/>
            <person name="Haridas S."/>
            <person name="Kuo A."/>
            <person name="Salamov A."/>
            <person name="Ahrendt S.R."/>
            <person name="Lipzen A."/>
            <person name="Sullivan W."/>
            <person name="Andreopoulos W.B."/>
            <person name="Clum A."/>
            <person name="Lindquist E."/>
            <person name="Daum C."/>
            <person name="Ramamoorthy G.K."/>
            <person name="Gryganskyi A."/>
            <person name="Culley D."/>
            <person name="Magnuson J.K."/>
            <person name="James T.Y."/>
            <person name="O'Malley M.A."/>
            <person name="Stajich J.E."/>
            <person name="Spatafora J.W."/>
            <person name="Visel A."/>
            <person name="Grigoriev I.V."/>
        </authorList>
    </citation>
    <scope>NUCLEOTIDE SEQUENCE [LARGE SCALE GENOMIC DNA]</scope>
    <source>
        <strain evidence="4">finn</strain>
    </source>
</reference>
<organism evidence="3 4">
    <name type="scientific">Piromyces finnis</name>
    <dbReference type="NCBI Taxonomy" id="1754191"/>
    <lineage>
        <taxon>Eukaryota</taxon>
        <taxon>Fungi</taxon>
        <taxon>Fungi incertae sedis</taxon>
        <taxon>Chytridiomycota</taxon>
        <taxon>Chytridiomycota incertae sedis</taxon>
        <taxon>Neocallimastigomycetes</taxon>
        <taxon>Neocallimastigales</taxon>
        <taxon>Neocallimastigaceae</taxon>
        <taxon>Piromyces</taxon>
    </lineage>
</organism>
<comment type="caution">
    <text evidence="3">The sequence shown here is derived from an EMBL/GenBank/DDBJ whole genome shotgun (WGS) entry which is preliminary data.</text>
</comment>
<sequence length="460" mass="53953">MILLKKGEYLDSMNCFIKGLELAPDDVEMKKLYMKTSELCQNGPKLGGFNKRVMGILMEVQSRSWDILTWYIENYKQITFIPYSEYSEKFIEQFEKYEFKKSVESAVQTKYSDYKINTNLKKFLSSKDDNYEAIYKDSINENGEMTVYDYVLKSDSLISYSYFLTLVKLAYPDVSDWNLVLTFSYPENQRDVSGIPNNPIYGAFVSKEEKLIIDIYCETTNIFGGLQSFKELMKMNIEQQKNIYDKNKKDNIVNMSQVVTIYTFDKEFLYNEFLESYMAGEKLQYELKHKIKSVKPSTPKTKLKSKTKEKSLESNSSSSSSSLKLDDTNNTIDTKKEINGNKDSIKKDTSEESNKSNIKKRITKKKKEIKVEKIPLNPNENKKPDSAFMKKFKTVQKTRAYRTIENIILFFIIFIIVKYHSAIVGYIYKKTFELSNNAMKLLKNEPDDKYSKYSEYNEYY</sequence>
<keyword evidence="2" id="KW-1133">Transmembrane helix</keyword>
<accession>A0A1Y1V0V8</accession>
<feature type="transmembrane region" description="Helical" evidence="2">
    <location>
        <begin position="407"/>
        <end position="428"/>
    </location>
</feature>
<evidence type="ECO:0000313" key="3">
    <source>
        <dbReference type="EMBL" id="ORX43969.1"/>
    </source>
</evidence>